<proteinExistence type="predicted"/>
<sequence length="146" mass="16958">MSNDINYKNNPLHGVGLKSLLIEIIDQYGFEILFAYLNINCFKTNPSIDSSVKFLKKTDWAREKVEAFYLYEFKNLPRASSEQFLLPPRERIIPEDQTPGNPKELSFEDAERLREKRANKSAARKPWVGQHSGKSIDPWANRKNKT</sequence>
<name>A0A370DPI9_9GAMM</name>
<dbReference type="Pfam" id="PF09905">
    <property type="entry name" value="VF530"/>
    <property type="match status" value="1"/>
</dbReference>
<accession>A0A370DPI9</accession>
<evidence type="ECO:0000256" key="1">
    <source>
        <dbReference type="SAM" id="MobiDB-lite"/>
    </source>
</evidence>
<dbReference type="GO" id="GO:0003677">
    <property type="term" value="F:DNA binding"/>
    <property type="evidence" value="ECO:0007669"/>
    <property type="project" value="InterPro"/>
</dbReference>
<feature type="region of interest" description="Disordered" evidence="1">
    <location>
        <begin position="91"/>
        <end position="146"/>
    </location>
</feature>
<dbReference type="EMBL" id="QFXE01000008">
    <property type="protein sequence ID" value="RDH86844.1"/>
    <property type="molecule type" value="Genomic_DNA"/>
</dbReference>
<dbReference type="Gene3D" id="1.10.720.30">
    <property type="entry name" value="SAP domain"/>
    <property type="match status" value="1"/>
</dbReference>
<dbReference type="AlphaFoldDB" id="A0A370DPI9"/>
<gene>
    <name evidence="2" type="ORF">DIZ78_08130</name>
</gene>
<dbReference type="InterPro" id="IPR036361">
    <property type="entry name" value="SAP_dom_sf"/>
</dbReference>
<evidence type="ECO:0008006" key="4">
    <source>
        <dbReference type="Google" id="ProtNLM"/>
    </source>
</evidence>
<protein>
    <recommendedName>
        <fullName evidence="4">DUF2132 domain-containing protein</fullName>
    </recommendedName>
</protein>
<comment type="caution">
    <text evidence="2">The sequence shown here is derived from an EMBL/GenBank/DDBJ whole genome shotgun (WGS) entry which is preliminary data.</text>
</comment>
<dbReference type="Proteomes" id="UP000254771">
    <property type="component" value="Unassembled WGS sequence"/>
</dbReference>
<dbReference type="InterPro" id="IPR018668">
    <property type="entry name" value="DNA-binding_VF530-like"/>
</dbReference>
<feature type="compositionally biased region" description="Basic and acidic residues" evidence="1">
    <location>
        <begin position="105"/>
        <end position="118"/>
    </location>
</feature>
<evidence type="ECO:0000313" key="2">
    <source>
        <dbReference type="EMBL" id="RDH86844.1"/>
    </source>
</evidence>
<reference evidence="2 3" key="1">
    <citation type="journal article" date="2018" name="ISME J.">
        <title>Endosymbiont genomes yield clues of tubeworm success.</title>
        <authorList>
            <person name="Li Y."/>
            <person name="Liles M.R."/>
            <person name="Halanych K.M."/>
        </authorList>
    </citation>
    <scope>NUCLEOTIDE SEQUENCE [LARGE SCALE GENOMIC DNA]</scope>
    <source>
        <strain evidence="2">A1462</strain>
    </source>
</reference>
<evidence type="ECO:0000313" key="3">
    <source>
        <dbReference type="Proteomes" id="UP000254771"/>
    </source>
</evidence>
<organism evidence="2 3">
    <name type="scientific">endosymbiont of Escarpia spicata</name>
    <dbReference type="NCBI Taxonomy" id="2200908"/>
    <lineage>
        <taxon>Bacteria</taxon>
        <taxon>Pseudomonadati</taxon>
        <taxon>Pseudomonadota</taxon>
        <taxon>Gammaproteobacteria</taxon>
        <taxon>sulfur-oxidizing symbionts</taxon>
    </lineage>
</organism>
<keyword evidence="3" id="KW-1185">Reference proteome</keyword>